<dbReference type="Proteomes" id="UP000324222">
    <property type="component" value="Unassembled WGS sequence"/>
</dbReference>
<keyword evidence="2" id="KW-1185">Reference proteome</keyword>
<gene>
    <name evidence="1" type="ORF">E2C01_022055</name>
</gene>
<evidence type="ECO:0008006" key="3">
    <source>
        <dbReference type="Google" id="ProtNLM"/>
    </source>
</evidence>
<protein>
    <recommendedName>
        <fullName evidence="3">Endonuclease/exonuclease/phosphatase domain-containing protein</fullName>
    </recommendedName>
</protein>
<sequence>MRKSIAIVCESLASLTRILRYIITDHTAKLALSRIFIIGDFNVQPQLWLSSPFTDNPDELTLNFDILHDLEQLVQHPTLIPDHLGNMPNILNLFFISKPSAYAVTLPSPLDSSDYNHISVSCPVSPFPSQDPKSEVALAFRLCNWGGGT</sequence>
<dbReference type="EMBL" id="VSRR010001976">
    <property type="protein sequence ID" value="MPC28844.1"/>
    <property type="molecule type" value="Genomic_DNA"/>
</dbReference>
<comment type="caution">
    <text evidence="1">The sequence shown here is derived from an EMBL/GenBank/DDBJ whole genome shotgun (WGS) entry which is preliminary data.</text>
</comment>
<evidence type="ECO:0000313" key="2">
    <source>
        <dbReference type="Proteomes" id="UP000324222"/>
    </source>
</evidence>
<accession>A0A5B7E7W6</accession>
<dbReference type="InterPro" id="IPR036691">
    <property type="entry name" value="Endo/exonu/phosph_ase_sf"/>
</dbReference>
<proteinExistence type="predicted"/>
<dbReference type="Gene3D" id="3.60.10.10">
    <property type="entry name" value="Endonuclease/exonuclease/phosphatase"/>
    <property type="match status" value="1"/>
</dbReference>
<evidence type="ECO:0000313" key="1">
    <source>
        <dbReference type="EMBL" id="MPC28844.1"/>
    </source>
</evidence>
<reference evidence="1 2" key="1">
    <citation type="submission" date="2019-05" db="EMBL/GenBank/DDBJ databases">
        <title>Another draft genome of Portunus trituberculatus and its Hox gene families provides insights of decapod evolution.</title>
        <authorList>
            <person name="Jeong J.-H."/>
            <person name="Song I."/>
            <person name="Kim S."/>
            <person name="Choi T."/>
            <person name="Kim D."/>
            <person name="Ryu S."/>
            <person name="Kim W."/>
        </authorList>
    </citation>
    <scope>NUCLEOTIDE SEQUENCE [LARGE SCALE GENOMIC DNA]</scope>
    <source>
        <tissue evidence="1">Muscle</tissue>
    </source>
</reference>
<dbReference type="AlphaFoldDB" id="A0A5B7E7W6"/>
<name>A0A5B7E7W6_PORTR</name>
<organism evidence="1 2">
    <name type="scientific">Portunus trituberculatus</name>
    <name type="common">Swimming crab</name>
    <name type="synonym">Neptunus trituberculatus</name>
    <dbReference type="NCBI Taxonomy" id="210409"/>
    <lineage>
        <taxon>Eukaryota</taxon>
        <taxon>Metazoa</taxon>
        <taxon>Ecdysozoa</taxon>
        <taxon>Arthropoda</taxon>
        <taxon>Crustacea</taxon>
        <taxon>Multicrustacea</taxon>
        <taxon>Malacostraca</taxon>
        <taxon>Eumalacostraca</taxon>
        <taxon>Eucarida</taxon>
        <taxon>Decapoda</taxon>
        <taxon>Pleocyemata</taxon>
        <taxon>Brachyura</taxon>
        <taxon>Eubrachyura</taxon>
        <taxon>Portunoidea</taxon>
        <taxon>Portunidae</taxon>
        <taxon>Portuninae</taxon>
        <taxon>Portunus</taxon>
    </lineage>
</organism>